<dbReference type="PROSITE" id="PS00760">
    <property type="entry name" value="SPASE_I_2"/>
    <property type="match status" value="1"/>
</dbReference>
<reference evidence="8" key="1">
    <citation type="submission" date="2020-03" db="EMBL/GenBank/DDBJ databases">
        <title>Draft sequencing of Paenibacilllus sp. S3N08.</title>
        <authorList>
            <person name="Kim D.-U."/>
        </authorList>
    </citation>
    <scope>NUCLEOTIDE SEQUENCE</scope>
    <source>
        <strain evidence="8">S3N08</strain>
    </source>
</reference>
<keyword evidence="6" id="KW-0645">Protease</keyword>
<evidence type="ECO:0000256" key="6">
    <source>
        <dbReference type="RuleBase" id="RU362042"/>
    </source>
</evidence>
<comment type="similarity">
    <text evidence="3 6">Belongs to the peptidase S26 family.</text>
</comment>
<dbReference type="InterPro" id="IPR019533">
    <property type="entry name" value="Peptidase_S26"/>
</dbReference>
<organism evidence="8 9">
    <name type="scientific">Paenibacillus agricola</name>
    <dbReference type="NCBI Taxonomy" id="2716264"/>
    <lineage>
        <taxon>Bacteria</taxon>
        <taxon>Bacillati</taxon>
        <taxon>Bacillota</taxon>
        <taxon>Bacilli</taxon>
        <taxon>Bacillales</taxon>
        <taxon>Paenibacillaceae</taxon>
        <taxon>Paenibacillus</taxon>
    </lineage>
</organism>
<evidence type="ECO:0000256" key="5">
    <source>
        <dbReference type="ARBA" id="ARBA00022801"/>
    </source>
</evidence>
<evidence type="ECO:0000259" key="7">
    <source>
        <dbReference type="Pfam" id="PF10502"/>
    </source>
</evidence>
<keyword evidence="6" id="KW-1133">Transmembrane helix</keyword>
<dbReference type="Pfam" id="PF10502">
    <property type="entry name" value="Peptidase_S26"/>
    <property type="match status" value="1"/>
</dbReference>
<feature type="transmembrane region" description="Helical" evidence="6">
    <location>
        <begin position="24"/>
        <end position="43"/>
    </location>
</feature>
<gene>
    <name evidence="8" type="primary">lepB</name>
    <name evidence="8" type="ORF">G9U52_05675</name>
</gene>
<evidence type="ECO:0000256" key="4">
    <source>
        <dbReference type="ARBA" id="ARBA00013208"/>
    </source>
</evidence>
<dbReference type="InterPro" id="IPR000223">
    <property type="entry name" value="Pept_S26A_signal_pept_1"/>
</dbReference>
<dbReference type="EMBL" id="JAAOIW010000002">
    <property type="protein sequence ID" value="NHN29316.1"/>
    <property type="molecule type" value="Genomic_DNA"/>
</dbReference>
<evidence type="ECO:0000256" key="1">
    <source>
        <dbReference type="ARBA" id="ARBA00000677"/>
    </source>
</evidence>
<dbReference type="Gene3D" id="2.10.109.10">
    <property type="entry name" value="Umud Fragment, subunit A"/>
    <property type="match status" value="1"/>
</dbReference>
<dbReference type="PRINTS" id="PR00727">
    <property type="entry name" value="LEADERPTASE"/>
</dbReference>
<comment type="caution">
    <text evidence="8">The sequence shown here is derived from an EMBL/GenBank/DDBJ whole genome shotgun (WGS) entry which is preliminary data.</text>
</comment>
<dbReference type="PANTHER" id="PTHR43390">
    <property type="entry name" value="SIGNAL PEPTIDASE I"/>
    <property type="match status" value="1"/>
</dbReference>
<comment type="subcellular location">
    <subcellularLocation>
        <location evidence="2">Cell membrane</location>
        <topology evidence="2">Single-pass type II membrane protein</topology>
    </subcellularLocation>
    <subcellularLocation>
        <location evidence="6">Membrane</location>
        <topology evidence="6">Single-pass type II membrane protein</topology>
    </subcellularLocation>
</comment>
<protein>
    <recommendedName>
        <fullName evidence="4 6">Signal peptidase I</fullName>
        <ecNumber evidence="4 6">3.4.21.89</ecNumber>
    </recommendedName>
</protein>
<dbReference type="InterPro" id="IPR019757">
    <property type="entry name" value="Pept_S26A_signal_pept_1_Lys-AS"/>
</dbReference>
<dbReference type="CDD" id="cd06530">
    <property type="entry name" value="S26_SPase_I"/>
    <property type="match status" value="1"/>
</dbReference>
<proteinExistence type="inferred from homology"/>
<dbReference type="NCBIfam" id="TIGR02227">
    <property type="entry name" value="sigpep_I_bact"/>
    <property type="match status" value="1"/>
</dbReference>
<sequence length="190" mass="21604">MVFNRGEGDEAVKRKGIPRWFKEWVPSLLITLAVSFTFNTFVAQGMRVPTGSMLPTIQLEDKLLVEKMVALTDFQFGDVVVFYPPLPDKKDERFVKRLVGLPGDTIEVKAGTLYRNGLAVVEPYVKETMTYTFGPIEVPQDQYIFLGDNRNESLDAHLWPTPFVDKSQLVGKVMFRYFPFDQMGALDGLN</sequence>
<evidence type="ECO:0000256" key="3">
    <source>
        <dbReference type="ARBA" id="ARBA00009370"/>
    </source>
</evidence>
<dbReference type="EC" id="3.4.21.89" evidence="4 6"/>
<dbReference type="GO" id="GO:0009003">
    <property type="term" value="F:signal peptidase activity"/>
    <property type="evidence" value="ECO:0007669"/>
    <property type="project" value="UniProtKB-EC"/>
</dbReference>
<keyword evidence="6" id="KW-0812">Transmembrane</keyword>
<keyword evidence="9" id="KW-1185">Reference proteome</keyword>
<comment type="catalytic activity">
    <reaction evidence="1 6">
        <text>Cleavage of hydrophobic, N-terminal signal or leader sequences from secreted and periplasmic proteins.</text>
        <dbReference type="EC" id="3.4.21.89"/>
    </reaction>
</comment>
<feature type="domain" description="Peptidase S26" evidence="7">
    <location>
        <begin position="22"/>
        <end position="178"/>
    </location>
</feature>
<evidence type="ECO:0000256" key="2">
    <source>
        <dbReference type="ARBA" id="ARBA00004401"/>
    </source>
</evidence>
<evidence type="ECO:0000313" key="8">
    <source>
        <dbReference type="EMBL" id="NHN29316.1"/>
    </source>
</evidence>
<keyword evidence="5 6" id="KW-0378">Hydrolase</keyword>
<dbReference type="SUPFAM" id="SSF51306">
    <property type="entry name" value="LexA/Signal peptidase"/>
    <property type="match status" value="1"/>
</dbReference>
<accession>A0ABX0J0H1</accession>
<dbReference type="InterPro" id="IPR036286">
    <property type="entry name" value="LexA/Signal_pep-like_sf"/>
</dbReference>
<evidence type="ECO:0000313" key="9">
    <source>
        <dbReference type="Proteomes" id="UP001165962"/>
    </source>
</evidence>
<dbReference type="PANTHER" id="PTHR43390:SF1">
    <property type="entry name" value="CHLOROPLAST PROCESSING PEPTIDASE"/>
    <property type="match status" value="1"/>
</dbReference>
<dbReference type="Proteomes" id="UP001165962">
    <property type="component" value="Unassembled WGS sequence"/>
</dbReference>
<name>A0ABX0J0H1_9BACL</name>
<keyword evidence="6" id="KW-0472">Membrane</keyword>